<gene>
    <name evidence="1" type="ORF">BVRB_026530</name>
</gene>
<dbReference type="Proteomes" id="UP000035740">
    <property type="component" value="Unassembled WGS sequence"/>
</dbReference>
<evidence type="ECO:0000313" key="2">
    <source>
        <dbReference type="Proteomes" id="UP000035740"/>
    </source>
</evidence>
<name>A0A0J8AYZ0_BETVV</name>
<dbReference type="EMBL" id="KQ097627">
    <property type="protein sequence ID" value="KMS93926.1"/>
    <property type="molecule type" value="Genomic_DNA"/>
</dbReference>
<proteinExistence type="predicted"/>
<organism evidence="1 2">
    <name type="scientific">Beta vulgaris subsp. vulgaris</name>
    <name type="common">Beet</name>
    <dbReference type="NCBI Taxonomy" id="3555"/>
    <lineage>
        <taxon>Eukaryota</taxon>
        <taxon>Viridiplantae</taxon>
        <taxon>Streptophyta</taxon>
        <taxon>Embryophyta</taxon>
        <taxon>Tracheophyta</taxon>
        <taxon>Spermatophyta</taxon>
        <taxon>Magnoliopsida</taxon>
        <taxon>eudicotyledons</taxon>
        <taxon>Gunneridae</taxon>
        <taxon>Pentapetalae</taxon>
        <taxon>Caryophyllales</taxon>
        <taxon>Chenopodiaceae</taxon>
        <taxon>Betoideae</taxon>
        <taxon>Beta</taxon>
    </lineage>
</organism>
<accession>A0A0J8AYZ0</accession>
<keyword evidence="2" id="KW-1185">Reference proteome</keyword>
<evidence type="ECO:0000313" key="1">
    <source>
        <dbReference type="EMBL" id="KMS93926.1"/>
    </source>
</evidence>
<feature type="non-terminal residue" evidence="1">
    <location>
        <position position="1"/>
    </location>
</feature>
<dbReference type="AlphaFoldDB" id="A0A0J8AYZ0"/>
<dbReference type="Gramene" id="KMS93926">
    <property type="protein sequence ID" value="KMS93926"/>
    <property type="gene ID" value="BVRB_026530"/>
</dbReference>
<reference evidence="1 2" key="1">
    <citation type="journal article" date="2014" name="Nature">
        <title>The genome of the recently domesticated crop plant sugar beet (Beta vulgaris).</title>
        <authorList>
            <person name="Dohm J.C."/>
            <person name="Minoche A.E."/>
            <person name="Holtgrawe D."/>
            <person name="Capella-Gutierrez S."/>
            <person name="Zakrzewski F."/>
            <person name="Tafer H."/>
            <person name="Rupp O."/>
            <person name="Sorensen T.R."/>
            <person name="Stracke R."/>
            <person name="Reinhardt R."/>
            <person name="Goesmann A."/>
            <person name="Kraft T."/>
            <person name="Schulz B."/>
            <person name="Stadler P.F."/>
            <person name="Schmidt T."/>
            <person name="Gabaldon T."/>
            <person name="Lehrach H."/>
            <person name="Weisshaar B."/>
            <person name="Himmelbauer H."/>
        </authorList>
    </citation>
    <scope>NUCLEOTIDE SEQUENCE [LARGE SCALE GENOMIC DNA]</scope>
    <source>
        <tissue evidence="1">Taproot</tissue>
    </source>
</reference>
<protein>
    <submittedName>
        <fullName evidence="1">Uncharacterized protein</fullName>
    </submittedName>
</protein>
<sequence>NLGLGTLCCNYSSTTVPKLAGC</sequence>